<accession>A0AAV9E816</accession>
<dbReference type="GO" id="GO:0005794">
    <property type="term" value="C:Golgi apparatus"/>
    <property type="evidence" value="ECO:0007669"/>
    <property type="project" value="TreeGrafter"/>
</dbReference>
<reference evidence="4" key="1">
    <citation type="journal article" date="2023" name="Nat. Commun.">
        <title>Diploid and tetraploid genomes of Acorus and the evolution of monocots.</title>
        <authorList>
            <person name="Ma L."/>
            <person name="Liu K.W."/>
            <person name="Li Z."/>
            <person name="Hsiao Y.Y."/>
            <person name="Qi Y."/>
            <person name="Fu T."/>
            <person name="Tang G.D."/>
            <person name="Zhang D."/>
            <person name="Sun W.H."/>
            <person name="Liu D.K."/>
            <person name="Li Y."/>
            <person name="Chen G.Z."/>
            <person name="Liu X.D."/>
            <person name="Liao X.Y."/>
            <person name="Jiang Y.T."/>
            <person name="Yu X."/>
            <person name="Hao Y."/>
            <person name="Huang J."/>
            <person name="Zhao X.W."/>
            <person name="Ke S."/>
            <person name="Chen Y.Y."/>
            <person name="Wu W.L."/>
            <person name="Hsu J.L."/>
            <person name="Lin Y.F."/>
            <person name="Huang M.D."/>
            <person name="Li C.Y."/>
            <person name="Huang L."/>
            <person name="Wang Z.W."/>
            <person name="Zhao X."/>
            <person name="Zhong W.Y."/>
            <person name="Peng D.H."/>
            <person name="Ahmad S."/>
            <person name="Lan S."/>
            <person name="Zhang J.S."/>
            <person name="Tsai W.C."/>
            <person name="Van de Peer Y."/>
            <person name="Liu Z.J."/>
        </authorList>
    </citation>
    <scope>NUCLEOTIDE SEQUENCE</scope>
    <source>
        <strain evidence="4">CP</strain>
    </source>
</reference>
<dbReference type="GO" id="GO:0016413">
    <property type="term" value="F:O-acetyltransferase activity"/>
    <property type="evidence" value="ECO:0007669"/>
    <property type="project" value="InterPro"/>
</dbReference>
<dbReference type="PANTHER" id="PTHR32285">
    <property type="entry name" value="PROTEIN TRICHOME BIREFRINGENCE-LIKE 9-RELATED"/>
    <property type="match status" value="1"/>
</dbReference>
<organism evidence="4 5">
    <name type="scientific">Acorus calamus</name>
    <name type="common">Sweet flag</name>
    <dbReference type="NCBI Taxonomy" id="4465"/>
    <lineage>
        <taxon>Eukaryota</taxon>
        <taxon>Viridiplantae</taxon>
        <taxon>Streptophyta</taxon>
        <taxon>Embryophyta</taxon>
        <taxon>Tracheophyta</taxon>
        <taxon>Spermatophyta</taxon>
        <taxon>Magnoliopsida</taxon>
        <taxon>Liliopsida</taxon>
        <taxon>Acoraceae</taxon>
        <taxon>Acorus</taxon>
    </lineage>
</organism>
<keyword evidence="2" id="KW-0812">Transmembrane</keyword>
<evidence type="ECO:0000256" key="1">
    <source>
        <dbReference type="ARBA" id="ARBA00007727"/>
    </source>
</evidence>
<evidence type="ECO:0000313" key="5">
    <source>
        <dbReference type="Proteomes" id="UP001180020"/>
    </source>
</evidence>
<dbReference type="InterPro" id="IPR029962">
    <property type="entry name" value="TBL"/>
</dbReference>
<keyword evidence="2" id="KW-0472">Membrane</keyword>
<evidence type="ECO:0000256" key="2">
    <source>
        <dbReference type="SAM" id="Phobius"/>
    </source>
</evidence>
<sequence length="315" mass="36132">MADHTMKQFQSGGSLISSEVKTLFSLLRTRKTKVFLYGFVSAFVAGTVFLAFNPSGTSLASSQPWELGEGRFLPSVSRGVVPAYRRAFRLLSQWEARFELSEIEDYNCTVEFFRSPFLVQEWEMPANGTKKETLRLDIIERSSLKYKNADIIIFNTGHWWTHEKTSKGKDYYQEGSHIYGELSVAEAFRRALTTWAKWVDANIDPKKTLVFFRGYSASHFRGGQWNSGGKCDKETEPIKNEHYLSSYPPKMSILENVMKGMKTHGQCNIGGAVCFSFMICMRGVDSDCERYTSCARWKELQKLQDYFKENNVESE</sequence>
<reference evidence="4" key="2">
    <citation type="submission" date="2023-06" db="EMBL/GenBank/DDBJ databases">
        <authorList>
            <person name="Ma L."/>
            <person name="Liu K.-W."/>
            <person name="Li Z."/>
            <person name="Hsiao Y.-Y."/>
            <person name="Qi Y."/>
            <person name="Fu T."/>
            <person name="Tang G."/>
            <person name="Zhang D."/>
            <person name="Sun W.-H."/>
            <person name="Liu D.-K."/>
            <person name="Li Y."/>
            <person name="Chen G.-Z."/>
            <person name="Liu X.-D."/>
            <person name="Liao X.-Y."/>
            <person name="Jiang Y.-T."/>
            <person name="Yu X."/>
            <person name="Hao Y."/>
            <person name="Huang J."/>
            <person name="Zhao X.-W."/>
            <person name="Ke S."/>
            <person name="Chen Y.-Y."/>
            <person name="Wu W.-L."/>
            <person name="Hsu J.-L."/>
            <person name="Lin Y.-F."/>
            <person name="Huang M.-D."/>
            <person name="Li C.-Y."/>
            <person name="Huang L."/>
            <person name="Wang Z.-W."/>
            <person name="Zhao X."/>
            <person name="Zhong W.-Y."/>
            <person name="Peng D.-H."/>
            <person name="Ahmad S."/>
            <person name="Lan S."/>
            <person name="Zhang J.-S."/>
            <person name="Tsai W.-C."/>
            <person name="Van De Peer Y."/>
            <person name="Liu Z.-J."/>
        </authorList>
    </citation>
    <scope>NUCLEOTIDE SEQUENCE</scope>
    <source>
        <strain evidence="4">CP</strain>
        <tissue evidence="4">Leaves</tissue>
    </source>
</reference>
<evidence type="ECO:0000259" key="3">
    <source>
        <dbReference type="Pfam" id="PF13839"/>
    </source>
</evidence>
<comment type="similarity">
    <text evidence="1">Belongs to the PC-esterase family. TBL subfamily.</text>
</comment>
<feature type="domain" description="Trichome birefringence-like C-terminal" evidence="3">
    <location>
        <begin position="96"/>
        <end position="263"/>
    </location>
</feature>
<evidence type="ECO:0000313" key="4">
    <source>
        <dbReference type="EMBL" id="KAK1309105.1"/>
    </source>
</evidence>
<comment type="caution">
    <text evidence="4">The sequence shown here is derived from an EMBL/GenBank/DDBJ whole genome shotgun (WGS) entry which is preliminary data.</text>
</comment>
<keyword evidence="2" id="KW-1133">Transmembrane helix</keyword>
<name>A0AAV9E816_ACOCL</name>
<dbReference type="PANTHER" id="PTHR32285:SF22">
    <property type="entry name" value="PROTEIN TRICHOME BIREFRINGENCE"/>
    <property type="match status" value="1"/>
</dbReference>
<dbReference type="Proteomes" id="UP001180020">
    <property type="component" value="Unassembled WGS sequence"/>
</dbReference>
<keyword evidence="5" id="KW-1185">Reference proteome</keyword>
<feature type="transmembrane region" description="Helical" evidence="2">
    <location>
        <begin position="34"/>
        <end position="52"/>
    </location>
</feature>
<gene>
    <name evidence="4" type="ORF">QJS10_CPA09g00313</name>
</gene>
<dbReference type="Pfam" id="PF13839">
    <property type="entry name" value="PC-Esterase"/>
    <property type="match status" value="1"/>
</dbReference>
<dbReference type="EMBL" id="JAUJYO010000009">
    <property type="protein sequence ID" value="KAK1309105.1"/>
    <property type="molecule type" value="Genomic_DNA"/>
</dbReference>
<protein>
    <recommendedName>
        <fullName evidence="3">Trichome birefringence-like C-terminal domain-containing protein</fullName>
    </recommendedName>
</protein>
<proteinExistence type="inferred from homology"/>
<dbReference type="AlphaFoldDB" id="A0AAV9E816"/>
<dbReference type="InterPro" id="IPR026057">
    <property type="entry name" value="TBL_C"/>
</dbReference>